<name>A0AAV3YPR8_9GAST</name>
<proteinExistence type="predicted"/>
<sequence>MHWRGRSSLAGKGKQIAPETWGDRKAARLENIDPPLISDFHIARSASPVRSDLCETPNSSFSMGGRRLDMAVWSTVKAIPHDGEQPIILPREETQTPELIRRLKVPLSGIFHRPV</sequence>
<comment type="caution">
    <text evidence="2">The sequence shown here is derived from an EMBL/GenBank/DDBJ whole genome shotgun (WGS) entry which is preliminary data.</text>
</comment>
<evidence type="ECO:0000256" key="1">
    <source>
        <dbReference type="SAM" id="MobiDB-lite"/>
    </source>
</evidence>
<organism evidence="2 3">
    <name type="scientific">Plakobranchus ocellatus</name>
    <dbReference type="NCBI Taxonomy" id="259542"/>
    <lineage>
        <taxon>Eukaryota</taxon>
        <taxon>Metazoa</taxon>
        <taxon>Spiralia</taxon>
        <taxon>Lophotrochozoa</taxon>
        <taxon>Mollusca</taxon>
        <taxon>Gastropoda</taxon>
        <taxon>Heterobranchia</taxon>
        <taxon>Euthyneura</taxon>
        <taxon>Panpulmonata</taxon>
        <taxon>Sacoglossa</taxon>
        <taxon>Placobranchoidea</taxon>
        <taxon>Plakobranchidae</taxon>
        <taxon>Plakobranchus</taxon>
    </lineage>
</organism>
<feature type="region of interest" description="Disordered" evidence="1">
    <location>
        <begin position="1"/>
        <end position="22"/>
    </location>
</feature>
<reference evidence="2 3" key="1">
    <citation type="journal article" date="2021" name="Elife">
        <title>Chloroplast acquisition without the gene transfer in kleptoplastic sea slugs, Plakobranchus ocellatus.</title>
        <authorList>
            <person name="Maeda T."/>
            <person name="Takahashi S."/>
            <person name="Yoshida T."/>
            <person name="Shimamura S."/>
            <person name="Takaki Y."/>
            <person name="Nagai Y."/>
            <person name="Toyoda A."/>
            <person name="Suzuki Y."/>
            <person name="Arimoto A."/>
            <person name="Ishii H."/>
            <person name="Satoh N."/>
            <person name="Nishiyama T."/>
            <person name="Hasebe M."/>
            <person name="Maruyama T."/>
            <person name="Minagawa J."/>
            <person name="Obokata J."/>
            <person name="Shigenobu S."/>
        </authorList>
    </citation>
    <scope>NUCLEOTIDE SEQUENCE [LARGE SCALE GENOMIC DNA]</scope>
</reference>
<evidence type="ECO:0000313" key="2">
    <source>
        <dbReference type="EMBL" id="GFN84431.1"/>
    </source>
</evidence>
<dbReference type="Proteomes" id="UP000735302">
    <property type="component" value="Unassembled WGS sequence"/>
</dbReference>
<dbReference type="AlphaFoldDB" id="A0AAV3YPR8"/>
<gene>
    <name evidence="2" type="ORF">PoB_001093700</name>
</gene>
<evidence type="ECO:0000313" key="3">
    <source>
        <dbReference type="Proteomes" id="UP000735302"/>
    </source>
</evidence>
<dbReference type="EMBL" id="BLXT01001319">
    <property type="protein sequence ID" value="GFN84431.1"/>
    <property type="molecule type" value="Genomic_DNA"/>
</dbReference>
<accession>A0AAV3YPR8</accession>
<keyword evidence="3" id="KW-1185">Reference proteome</keyword>
<protein>
    <submittedName>
        <fullName evidence="2">Uncharacterized protein</fullName>
    </submittedName>
</protein>